<protein>
    <submittedName>
        <fullName evidence="1">Uncharacterized protein</fullName>
    </submittedName>
</protein>
<dbReference type="AlphaFoldDB" id="A0A5B7EZ14"/>
<gene>
    <name evidence="1" type="ORF">E2C01_033866</name>
</gene>
<dbReference type="EMBL" id="VSRR010004649">
    <property type="protein sequence ID" value="MPC40310.1"/>
    <property type="molecule type" value="Genomic_DNA"/>
</dbReference>
<accession>A0A5B7EZ14</accession>
<keyword evidence="2" id="KW-1185">Reference proteome</keyword>
<organism evidence="1 2">
    <name type="scientific">Portunus trituberculatus</name>
    <name type="common">Swimming crab</name>
    <name type="synonym">Neptunus trituberculatus</name>
    <dbReference type="NCBI Taxonomy" id="210409"/>
    <lineage>
        <taxon>Eukaryota</taxon>
        <taxon>Metazoa</taxon>
        <taxon>Ecdysozoa</taxon>
        <taxon>Arthropoda</taxon>
        <taxon>Crustacea</taxon>
        <taxon>Multicrustacea</taxon>
        <taxon>Malacostraca</taxon>
        <taxon>Eumalacostraca</taxon>
        <taxon>Eucarida</taxon>
        <taxon>Decapoda</taxon>
        <taxon>Pleocyemata</taxon>
        <taxon>Brachyura</taxon>
        <taxon>Eubrachyura</taxon>
        <taxon>Portunoidea</taxon>
        <taxon>Portunidae</taxon>
        <taxon>Portuninae</taxon>
        <taxon>Portunus</taxon>
    </lineage>
</organism>
<sequence length="81" mass="8966">MGYTIDPCSLAPSDSGPSPPLTYVCRVPPSPGRRLIRRGGKVRASQKVTLPPIVPGVNMLTGLIFEFHLLCFRYCVWLVCY</sequence>
<dbReference type="Proteomes" id="UP000324222">
    <property type="component" value="Unassembled WGS sequence"/>
</dbReference>
<evidence type="ECO:0000313" key="2">
    <source>
        <dbReference type="Proteomes" id="UP000324222"/>
    </source>
</evidence>
<name>A0A5B7EZ14_PORTR</name>
<reference evidence="1 2" key="1">
    <citation type="submission" date="2019-05" db="EMBL/GenBank/DDBJ databases">
        <title>Another draft genome of Portunus trituberculatus and its Hox gene families provides insights of decapod evolution.</title>
        <authorList>
            <person name="Jeong J.-H."/>
            <person name="Song I."/>
            <person name="Kim S."/>
            <person name="Choi T."/>
            <person name="Kim D."/>
            <person name="Ryu S."/>
            <person name="Kim W."/>
        </authorList>
    </citation>
    <scope>NUCLEOTIDE SEQUENCE [LARGE SCALE GENOMIC DNA]</scope>
    <source>
        <tissue evidence="1">Muscle</tissue>
    </source>
</reference>
<comment type="caution">
    <text evidence="1">The sequence shown here is derived from an EMBL/GenBank/DDBJ whole genome shotgun (WGS) entry which is preliminary data.</text>
</comment>
<evidence type="ECO:0000313" key="1">
    <source>
        <dbReference type="EMBL" id="MPC40310.1"/>
    </source>
</evidence>
<proteinExistence type="predicted"/>